<gene>
    <name evidence="1" type="ORF">GA_TR1986_c0_g1_i1_g.6386</name>
</gene>
<dbReference type="AlphaFoldDB" id="A0A1J3DCA8"/>
<proteinExistence type="predicted"/>
<reference evidence="1" key="1">
    <citation type="submission" date="2016-07" db="EMBL/GenBank/DDBJ databases">
        <title>De novo transcriptome assembly of four accessions of the metal hyperaccumulator plant Noccaea caerulescens.</title>
        <authorList>
            <person name="Blande D."/>
            <person name="Halimaa P."/>
            <person name="Tervahauta A.I."/>
            <person name="Aarts M.G."/>
            <person name="Karenlampi S.O."/>
        </authorList>
    </citation>
    <scope>NUCLEOTIDE SEQUENCE</scope>
</reference>
<protein>
    <submittedName>
        <fullName evidence="1">Uncharacterized protein</fullName>
    </submittedName>
</protein>
<accession>A0A1J3DCA8</accession>
<organism evidence="1">
    <name type="scientific">Noccaea caerulescens</name>
    <name type="common">Alpine penny-cress</name>
    <name type="synonym">Thlaspi caerulescens</name>
    <dbReference type="NCBI Taxonomy" id="107243"/>
    <lineage>
        <taxon>Eukaryota</taxon>
        <taxon>Viridiplantae</taxon>
        <taxon>Streptophyta</taxon>
        <taxon>Embryophyta</taxon>
        <taxon>Tracheophyta</taxon>
        <taxon>Spermatophyta</taxon>
        <taxon>Magnoliopsida</taxon>
        <taxon>eudicotyledons</taxon>
        <taxon>Gunneridae</taxon>
        <taxon>Pentapetalae</taxon>
        <taxon>rosids</taxon>
        <taxon>malvids</taxon>
        <taxon>Brassicales</taxon>
        <taxon>Brassicaceae</taxon>
        <taxon>Coluteocarpeae</taxon>
        <taxon>Noccaea</taxon>
    </lineage>
</organism>
<sequence>MDHLQRISAPSLMDEEHLKSAKWLKPDILWCYRAASGDHLVQLPNSALTTITETLSCLRFLPDPPIRLLVLPARAVTGSTRRAPQSSADIASSSISVPLAFTHLPATLPSDFVPWNMRE</sequence>
<evidence type="ECO:0000313" key="1">
    <source>
        <dbReference type="EMBL" id="JAU14308.1"/>
    </source>
</evidence>
<name>A0A1J3DCA8_NOCCA</name>
<dbReference type="EMBL" id="GEVI01018012">
    <property type="protein sequence ID" value="JAU14308.1"/>
    <property type="molecule type" value="Transcribed_RNA"/>
</dbReference>